<proteinExistence type="predicted"/>
<evidence type="ECO:0000313" key="2">
    <source>
        <dbReference type="EMBL" id="MXU85766.1"/>
    </source>
</evidence>
<accession>A0A6B0UC12</accession>
<organism evidence="2">
    <name type="scientific">Ixodes ricinus</name>
    <name type="common">Common tick</name>
    <name type="synonym">Acarus ricinus</name>
    <dbReference type="NCBI Taxonomy" id="34613"/>
    <lineage>
        <taxon>Eukaryota</taxon>
        <taxon>Metazoa</taxon>
        <taxon>Ecdysozoa</taxon>
        <taxon>Arthropoda</taxon>
        <taxon>Chelicerata</taxon>
        <taxon>Arachnida</taxon>
        <taxon>Acari</taxon>
        <taxon>Parasitiformes</taxon>
        <taxon>Ixodida</taxon>
        <taxon>Ixodoidea</taxon>
        <taxon>Ixodidae</taxon>
        <taxon>Ixodinae</taxon>
        <taxon>Ixodes</taxon>
    </lineage>
</organism>
<dbReference type="EMBL" id="GIFC01003683">
    <property type="protein sequence ID" value="MXU85766.1"/>
    <property type="molecule type" value="Transcribed_RNA"/>
</dbReference>
<name>A0A6B0UC12_IXORI</name>
<protein>
    <submittedName>
        <fullName evidence="2">Putative secreted protein</fullName>
    </submittedName>
</protein>
<dbReference type="AlphaFoldDB" id="A0A6B0UC12"/>
<sequence>MLLTASLLGACGPLFAGWAVSVGGGRRPPHTYSRSIGVRSLNGSPNSLATVTLPSILTDSMKRPHHRAAITHRGNESLDLLKNTNTD</sequence>
<reference evidence="2" key="1">
    <citation type="submission" date="2019-12" db="EMBL/GenBank/DDBJ databases">
        <title>An insight into the sialome of adult female Ixodes ricinus ticks feeding for 6 days.</title>
        <authorList>
            <person name="Perner J."/>
            <person name="Ribeiro J.M.C."/>
        </authorList>
    </citation>
    <scope>NUCLEOTIDE SEQUENCE</scope>
    <source>
        <strain evidence="2">Semi-engorged</strain>
        <tissue evidence="2">Salivary glands</tissue>
    </source>
</reference>
<evidence type="ECO:0000256" key="1">
    <source>
        <dbReference type="SAM" id="SignalP"/>
    </source>
</evidence>
<keyword evidence="1" id="KW-0732">Signal</keyword>
<feature type="signal peptide" evidence="1">
    <location>
        <begin position="1"/>
        <end position="19"/>
    </location>
</feature>
<feature type="chain" id="PRO_5025461135" evidence="1">
    <location>
        <begin position="20"/>
        <end position="87"/>
    </location>
</feature>